<dbReference type="RefSeq" id="WP_163820217.1">
    <property type="nucleotide sequence ID" value="NZ_JAAGOB010000011.1"/>
</dbReference>
<evidence type="ECO:0000313" key="4">
    <source>
        <dbReference type="Proteomes" id="UP000469185"/>
    </source>
</evidence>
<evidence type="ECO:0000313" key="3">
    <source>
        <dbReference type="EMBL" id="NED97438.1"/>
    </source>
</evidence>
<accession>A0A6N9YRI1</accession>
<organism evidence="3 4">
    <name type="scientific">Phytoactinopolyspora alkaliphila</name>
    <dbReference type="NCBI Taxonomy" id="1783498"/>
    <lineage>
        <taxon>Bacteria</taxon>
        <taxon>Bacillati</taxon>
        <taxon>Actinomycetota</taxon>
        <taxon>Actinomycetes</taxon>
        <taxon>Jiangellales</taxon>
        <taxon>Jiangellaceae</taxon>
        <taxon>Phytoactinopolyspora</taxon>
    </lineage>
</organism>
<keyword evidence="4" id="KW-1185">Reference proteome</keyword>
<feature type="domain" description="FAD dependent oxidoreductase" evidence="2">
    <location>
        <begin position="17"/>
        <end position="378"/>
    </location>
</feature>
<reference evidence="3 4" key="1">
    <citation type="submission" date="2020-02" db="EMBL/GenBank/DDBJ databases">
        <authorList>
            <person name="Li X.-J."/>
            <person name="Feng X.-M."/>
        </authorList>
    </citation>
    <scope>NUCLEOTIDE SEQUENCE [LARGE SCALE GENOMIC DNA]</scope>
    <source>
        <strain evidence="3 4">CGMCC 4.7225</strain>
    </source>
</reference>
<evidence type="ECO:0000256" key="1">
    <source>
        <dbReference type="ARBA" id="ARBA00023002"/>
    </source>
</evidence>
<dbReference type="Pfam" id="PF01266">
    <property type="entry name" value="DAO"/>
    <property type="match status" value="1"/>
</dbReference>
<dbReference type="PANTHER" id="PTHR13847:SF287">
    <property type="entry name" value="FAD-DEPENDENT OXIDOREDUCTASE DOMAIN-CONTAINING PROTEIN 1"/>
    <property type="match status" value="1"/>
</dbReference>
<evidence type="ECO:0000259" key="2">
    <source>
        <dbReference type="Pfam" id="PF01266"/>
    </source>
</evidence>
<protein>
    <submittedName>
        <fullName evidence="3">FAD-binding oxidoreductase</fullName>
    </submittedName>
</protein>
<keyword evidence="1" id="KW-0560">Oxidoreductase</keyword>
<dbReference type="SUPFAM" id="SSF51905">
    <property type="entry name" value="FAD/NAD(P)-binding domain"/>
    <property type="match status" value="1"/>
</dbReference>
<name>A0A6N9YRI1_9ACTN</name>
<dbReference type="GO" id="GO:0016491">
    <property type="term" value="F:oxidoreductase activity"/>
    <property type="evidence" value="ECO:0007669"/>
    <property type="project" value="UniProtKB-KW"/>
</dbReference>
<dbReference type="GO" id="GO:0005737">
    <property type="term" value="C:cytoplasm"/>
    <property type="evidence" value="ECO:0007669"/>
    <property type="project" value="TreeGrafter"/>
</dbReference>
<dbReference type="PANTHER" id="PTHR13847">
    <property type="entry name" value="SARCOSINE DEHYDROGENASE-RELATED"/>
    <property type="match status" value="1"/>
</dbReference>
<sequence>MHRTEADTGRHHPAPPRIAVIGAGAMGLAAAVRAAQLGHQVTVFERDHPAAGSSGLSAGIFNRQAVDPLDIAIRIEAERFLSELERDRGLDLRRDGYIRLARTEEQLARLAGALEVERSLGVPDAALLTPPELAGVVPGLHVEDLAGGLYGPSDGHLDGHQLCSVLAGLARDLGARIRTETVTGHRRARSGRHILTTMSADGAESHEEADVVVNAAGAWASQVGEMLEAPVPLVPQRHQVVQVQLPRPLDRTVPAVNEYVPGSGDYALYFRGEGPALLLAGLHTHDVLDGHASEDPDRFDRGVSDDYAIEVAQRLTLRLPGAGDLRFAGGWSGLYPISPDGLPQIGPHPDHPTVVLACGGGGVGLTNGLVYGRIAAEWAVLGEARSIPEARRYLPGRSSLTVVESR</sequence>
<dbReference type="EMBL" id="JAAGOB010000011">
    <property type="protein sequence ID" value="NED97438.1"/>
    <property type="molecule type" value="Genomic_DNA"/>
</dbReference>
<gene>
    <name evidence="3" type="ORF">G1H11_19250</name>
</gene>
<dbReference type="Gene3D" id="3.30.9.10">
    <property type="entry name" value="D-Amino Acid Oxidase, subunit A, domain 2"/>
    <property type="match status" value="1"/>
</dbReference>
<dbReference type="AlphaFoldDB" id="A0A6N9YRI1"/>
<dbReference type="InterPro" id="IPR036188">
    <property type="entry name" value="FAD/NAD-bd_sf"/>
</dbReference>
<comment type="caution">
    <text evidence="3">The sequence shown here is derived from an EMBL/GenBank/DDBJ whole genome shotgun (WGS) entry which is preliminary data.</text>
</comment>
<dbReference type="InterPro" id="IPR006076">
    <property type="entry name" value="FAD-dep_OxRdtase"/>
</dbReference>
<dbReference type="Gene3D" id="3.50.50.60">
    <property type="entry name" value="FAD/NAD(P)-binding domain"/>
    <property type="match status" value="1"/>
</dbReference>
<proteinExistence type="predicted"/>
<dbReference type="Proteomes" id="UP000469185">
    <property type="component" value="Unassembled WGS sequence"/>
</dbReference>